<accession>A0A0E9UIT4</accession>
<proteinExistence type="predicted"/>
<dbReference type="AlphaFoldDB" id="A0A0E9UIT4"/>
<reference evidence="1" key="2">
    <citation type="journal article" date="2015" name="Fish Shellfish Immunol.">
        <title>Early steps in the European eel (Anguilla anguilla)-Vibrio vulnificus interaction in the gills: Role of the RtxA13 toxin.</title>
        <authorList>
            <person name="Callol A."/>
            <person name="Pajuelo D."/>
            <person name="Ebbesson L."/>
            <person name="Teles M."/>
            <person name="MacKenzie S."/>
            <person name="Amaro C."/>
        </authorList>
    </citation>
    <scope>NUCLEOTIDE SEQUENCE</scope>
</reference>
<organism evidence="1">
    <name type="scientific">Anguilla anguilla</name>
    <name type="common">European freshwater eel</name>
    <name type="synonym">Muraena anguilla</name>
    <dbReference type="NCBI Taxonomy" id="7936"/>
    <lineage>
        <taxon>Eukaryota</taxon>
        <taxon>Metazoa</taxon>
        <taxon>Chordata</taxon>
        <taxon>Craniata</taxon>
        <taxon>Vertebrata</taxon>
        <taxon>Euteleostomi</taxon>
        <taxon>Actinopterygii</taxon>
        <taxon>Neopterygii</taxon>
        <taxon>Teleostei</taxon>
        <taxon>Anguilliformes</taxon>
        <taxon>Anguillidae</taxon>
        <taxon>Anguilla</taxon>
    </lineage>
</organism>
<reference evidence="1" key="1">
    <citation type="submission" date="2014-11" db="EMBL/GenBank/DDBJ databases">
        <authorList>
            <person name="Amaro Gonzalez C."/>
        </authorList>
    </citation>
    <scope>NUCLEOTIDE SEQUENCE</scope>
</reference>
<evidence type="ECO:0000313" key="1">
    <source>
        <dbReference type="EMBL" id="JAH65657.1"/>
    </source>
</evidence>
<protein>
    <submittedName>
        <fullName evidence="1">Uncharacterized protein</fullName>
    </submittedName>
</protein>
<dbReference type="EMBL" id="GBXM01042920">
    <property type="protein sequence ID" value="JAH65657.1"/>
    <property type="molecule type" value="Transcribed_RNA"/>
</dbReference>
<name>A0A0E9UIT4_ANGAN</name>
<sequence length="27" mass="3275">MVTLKHPLPVETSQIRFAVYKHKRMTY</sequence>